<feature type="transmembrane region" description="Helical" evidence="3">
    <location>
        <begin position="118"/>
        <end position="135"/>
    </location>
</feature>
<feature type="domain" description="GGDEF" evidence="4">
    <location>
        <begin position="246"/>
        <end position="379"/>
    </location>
</feature>
<proteinExistence type="predicted"/>
<dbReference type="Gene3D" id="3.30.70.270">
    <property type="match status" value="1"/>
</dbReference>
<evidence type="ECO:0000256" key="3">
    <source>
        <dbReference type="SAM" id="Phobius"/>
    </source>
</evidence>
<feature type="transmembrane region" description="Helical" evidence="3">
    <location>
        <begin position="35"/>
        <end position="57"/>
    </location>
</feature>
<comment type="caution">
    <text evidence="5">The sequence shown here is derived from an EMBL/GenBank/DDBJ whole genome shotgun (WGS) entry which is preliminary data.</text>
</comment>
<dbReference type="PANTHER" id="PTHR45138:SF9">
    <property type="entry name" value="DIGUANYLATE CYCLASE DGCM-RELATED"/>
    <property type="match status" value="1"/>
</dbReference>
<dbReference type="GO" id="GO:0005886">
    <property type="term" value="C:plasma membrane"/>
    <property type="evidence" value="ECO:0007669"/>
    <property type="project" value="TreeGrafter"/>
</dbReference>
<reference evidence="5" key="1">
    <citation type="submission" date="2020-04" db="EMBL/GenBank/DDBJ databases">
        <title>Global-level population genomics supports evidence of horizontal gene transfer on evolution of Rhizobia in Lentils.</title>
        <authorList>
            <person name="Gai Y."/>
            <person name="Cook D."/>
            <person name="Riely B."/>
        </authorList>
    </citation>
    <scope>NUCLEOTIDE SEQUENCE</scope>
    <source>
        <strain evidence="5">Derici101B</strain>
    </source>
</reference>
<dbReference type="InterPro" id="IPR050469">
    <property type="entry name" value="Diguanylate_Cyclase"/>
</dbReference>
<evidence type="ECO:0000313" key="6">
    <source>
        <dbReference type="Proteomes" id="UP000825699"/>
    </source>
</evidence>
<keyword evidence="3" id="KW-1133">Transmembrane helix</keyword>
<dbReference type="InterPro" id="IPR043128">
    <property type="entry name" value="Rev_trsase/Diguanyl_cyclase"/>
</dbReference>
<dbReference type="GO" id="GO:0052621">
    <property type="term" value="F:diguanylate cyclase activity"/>
    <property type="evidence" value="ECO:0007669"/>
    <property type="project" value="UniProtKB-EC"/>
</dbReference>
<dbReference type="RefSeq" id="WP_222262027.1">
    <property type="nucleotide sequence ID" value="NZ_JAAXEB010000016.1"/>
</dbReference>
<feature type="transmembrane region" description="Helical" evidence="3">
    <location>
        <begin position="93"/>
        <end position="112"/>
    </location>
</feature>
<name>A0AAJ1AET1_RHILE</name>
<dbReference type="InterPro" id="IPR000160">
    <property type="entry name" value="GGDEF_dom"/>
</dbReference>
<evidence type="ECO:0000256" key="1">
    <source>
        <dbReference type="ARBA" id="ARBA00012528"/>
    </source>
</evidence>
<dbReference type="FunFam" id="3.30.70.270:FF:000001">
    <property type="entry name" value="Diguanylate cyclase domain protein"/>
    <property type="match status" value="1"/>
</dbReference>
<dbReference type="Pfam" id="PF00990">
    <property type="entry name" value="GGDEF"/>
    <property type="match status" value="1"/>
</dbReference>
<protein>
    <recommendedName>
        <fullName evidence="1">diguanylate cyclase</fullName>
        <ecNumber evidence="1">2.7.7.65</ecNumber>
    </recommendedName>
</protein>
<evidence type="ECO:0000256" key="2">
    <source>
        <dbReference type="ARBA" id="ARBA00034247"/>
    </source>
</evidence>
<gene>
    <name evidence="5" type="ORF">HFO42_32530</name>
</gene>
<dbReference type="SMART" id="SM00267">
    <property type="entry name" value="GGDEF"/>
    <property type="match status" value="1"/>
</dbReference>
<keyword evidence="3" id="KW-0812">Transmembrane</keyword>
<feature type="transmembrane region" description="Helical" evidence="3">
    <location>
        <begin position="147"/>
        <end position="170"/>
    </location>
</feature>
<dbReference type="Proteomes" id="UP000825699">
    <property type="component" value="Unassembled WGS sequence"/>
</dbReference>
<feature type="transmembrane region" description="Helical" evidence="3">
    <location>
        <begin position="63"/>
        <end position="81"/>
    </location>
</feature>
<dbReference type="SUPFAM" id="SSF55073">
    <property type="entry name" value="Nucleotide cyclase"/>
    <property type="match status" value="1"/>
</dbReference>
<dbReference type="AlphaFoldDB" id="A0AAJ1AET1"/>
<sequence length="392" mass="41927">MMLDYNSLLLALGVSAACLAVTLMGSWLVRRSETVLLTATVGLVLVVSGIFVYSAYVSMPEKWLGIANFVLFHAGFATIWGAGKQFLTGRVSLLAIAIRALAAMVFSVVPMLSGYDGLAFIADNLAIALLLFATARQYWLARAEAPAPLLGITALYTLTAISFVLCAAVLISDGKLVLGHAPSNWAEDLSLAVCIAGMTGIGALSLALHQWRLAARHRLDAITDPLTGLLNRRALFDQYGTRPMGTTTAVIVFDIDHFKSVNDRFGHAAGDRVLNVFAGELSAHCRTGDTAARLGGEEFVLVLKEIMPGRAELTAERIRRAFEAREIHIDDEVLTCTVSVGVAPGRSKGLDFDAMLSAADKALYVAKRAGRNRVELASYLTAVPVEATRTAS</sequence>
<dbReference type="EC" id="2.7.7.65" evidence="1"/>
<dbReference type="EMBL" id="JAAXEP010000023">
    <property type="protein sequence ID" value="MBY5632758.1"/>
    <property type="molecule type" value="Genomic_DNA"/>
</dbReference>
<dbReference type="CDD" id="cd01949">
    <property type="entry name" value="GGDEF"/>
    <property type="match status" value="1"/>
</dbReference>
<accession>A0AAJ1AET1</accession>
<dbReference type="InterPro" id="IPR029787">
    <property type="entry name" value="Nucleotide_cyclase"/>
</dbReference>
<evidence type="ECO:0000313" key="5">
    <source>
        <dbReference type="EMBL" id="MBY5632758.1"/>
    </source>
</evidence>
<feature type="transmembrane region" description="Helical" evidence="3">
    <location>
        <begin position="190"/>
        <end position="208"/>
    </location>
</feature>
<feature type="transmembrane region" description="Helical" evidence="3">
    <location>
        <begin position="6"/>
        <end position="28"/>
    </location>
</feature>
<comment type="catalytic activity">
    <reaction evidence="2">
        <text>2 GTP = 3',3'-c-di-GMP + 2 diphosphate</text>
        <dbReference type="Rhea" id="RHEA:24898"/>
        <dbReference type="ChEBI" id="CHEBI:33019"/>
        <dbReference type="ChEBI" id="CHEBI:37565"/>
        <dbReference type="ChEBI" id="CHEBI:58805"/>
        <dbReference type="EC" id="2.7.7.65"/>
    </reaction>
</comment>
<dbReference type="PANTHER" id="PTHR45138">
    <property type="entry name" value="REGULATORY COMPONENTS OF SENSORY TRANSDUCTION SYSTEM"/>
    <property type="match status" value="1"/>
</dbReference>
<dbReference type="NCBIfam" id="TIGR00254">
    <property type="entry name" value="GGDEF"/>
    <property type="match status" value="1"/>
</dbReference>
<keyword evidence="3" id="KW-0472">Membrane</keyword>
<dbReference type="GO" id="GO:1902201">
    <property type="term" value="P:negative regulation of bacterial-type flagellum-dependent cell motility"/>
    <property type="evidence" value="ECO:0007669"/>
    <property type="project" value="TreeGrafter"/>
</dbReference>
<dbReference type="GO" id="GO:0043709">
    <property type="term" value="P:cell adhesion involved in single-species biofilm formation"/>
    <property type="evidence" value="ECO:0007669"/>
    <property type="project" value="TreeGrafter"/>
</dbReference>
<dbReference type="PROSITE" id="PS50887">
    <property type="entry name" value="GGDEF"/>
    <property type="match status" value="1"/>
</dbReference>
<evidence type="ECO:0000259" key="4">
    <source>
        <dbReference type="PROSITE" id="PS50887"/>
    </source>
</evidence>
<organism evidence="5 6">
    <name type="scientific">Rhizobium leguminosarum</name>
    <dbReference type="NCBI Taxonomy" id="384"/>
    <lineage>
        <taxon>Bacteria</taxon>
        <taxon>Pseudomonadati</taxon>
        <taxon>Pseudomonadota</taxon>
        <taxon>Alphaproteobacteria</taxon>
        <taxon>Hyphomicrobiales</taxon>
        <taxon>Rhizobiaceae</taxon>
        <taxon>Rhizobium/Agrobacterium group</taxon>
        <taxon>Rhizobium</taxon>
    </lineage>
</organism>